<dbReference type="CDD" id="cd00060">
    <property type="entry name" value="FHA"/>
    <property type="match status" value="1"/>
</dbReference>
<dbReference type="InterPro" id="IPR050697">
    <property type="entry name" value="Adenylyl/Guanylyl_Cyclase_3/4"/>
</dbReference>
<reference evidence="3 4" key="1">
    <citation type="submission" date="2018-03" db="EMBL/GenBank/DDBJ databases">
        <authorList>
            <person name="Keele B.F."/>
        </authorList>
    </citation>
    <scope>NUCLEOTIDE SEQUENCE [LARGE SCALE GENOMIC DNA]</scope>
    <source>
        <strain evidence="3 4">CECT 8599</strain>
    </source>
</reference>
<evidence type="ECO:0000313" key="4">
    <source>
        <dbReference type="Proteomes" id="UP000244880"/>
    </source>
</evidence>
<dbReference type="PROSITE" id="PS50125">
    <property type="entry name" value="GUANYLATE_CYCLASE_2"/>
    <property type="match status" value="1"/>
</dbReference>
<dbReference type="Pfam" id="PF00498">
    <property type="entry name" value="FHA"/>
    <property type="match status" value="1"/>
</dbReference>
<protein>
    <recommendedName>
        <fullName evidence="5">Adenylate/guanylate cyclase domain-containing protein</fullName>
    </recommendedName>
</protein>
<dbReference type="GO" id="GO:0004016">
    <property type="term" value="F:adenylate cyclase activity"/>
    <property type="evidence" value="ECO:0007669"/>
    <property type="project" value="UniProtKB-ARBA"/>
</dbReference>
<evidence type="ECO:0000259" key="1">
    <source>
        <dbReference type="PROSITE" id="PS50006"/>
    </source>
</evidence>
<feature type="domain" description="FHA" evidence="1">
    <location>
        <begin position="207"/>
        <end position="251"/>
    </location>
</feature>
<dbReference type="InterPro" id="IPR008984">
    <property type="entry name" value="SMAD_FHA_dom_sf"/>
</dbReference>
<dbReference type="CDD" id="cd07302">
    <property type="entry name" value="CHD"/>
    <property type="match status" value="1"/>
</dbReference>
<organism evidence="3 4">
    <name type="scientific">Ascidiaceihabitans donghaensis</name>
    <dbReference type="NCBI Taxonomy" id="1510460"/>
    <lineage>
        <taxon>Bacteria</taxon>
        <taxon>Pseudomonadati</taxon>
        <taxon>Pseudomonadota</taxon>
        <taxon>Alphaproteobacteria</taxon>
        <taxon>Rhodobacterales</taxon>
        <taxon>Paracoccaceae</taxon>
        <taxon>Ascidiaceihabitans</taxon>
    </lineage>
</organism>
<keyword evidence="4" id="KW-1185">Reference proteome</keyword>
<dbReference type="InterPro" id="IPR000253">
    <property type="entry name" value="FHA_dom"/>
</dbReference>
<evidence type="ECO:0000313" key="3">
    <source>
        <dbReference type="EMBL" id="SPH21468.1"/>
    </source>
</evidence>
<feature type="domain" description="Guanylate cyclase" evidence="2">
    <location>
        <begin position="6"/>
        <end position="113"/>
    </location>
</feature>
<dbReference type="EMBL" id="OMOR01000001">
    <property type="protein sequence ID" value="SPH21468.1"/>
    <property type="molecule type" value="Genomic_DNA"/>
</dbReference>
<dbReference type="PANTHER" id="PTHR43081">
    <property type="entry name" value="ADENYLATE CYCLASE, TERMINAL-DIFFERENTIATION SPECIFIC-RELATED"/>
    <property type="match status" value="1"/>
</dbReference>
<accession>A0A2R8BEF7</accession>
<dbReference type="Pfam" id="PF00211">
    <property type="entry name" value="Guanylate_cyc"/>
    <property type="match status" value="1"/>
</dbReference>
<dbReference type="Gene3D" id="3.30.70.1230">
    <property type="entry name" value="Nucleotide cyclase"/>
    <property type="match status" value="1"/>
</dbReference>
<dbReference type="Proteomes" id="UP000244880">
    <property type="component" value="Unassembled WGS sequence"/>
</dbReference>
<dbReference type="PROSITE" id="PS50006">
    <property type="entry name" value="FHA_DOMAIN"/>
    <property type="match status" value="1"/>
</dbReference>
<dbReference type="InterPro" id="IPR001054">
    <property type="entry name" value="A/G_cyclase"/>
</dbReference>
<dbReference type="SUPFAM" id="SSF49879">
    <property type="entry name" value="SMAD/FHA domain"/>
    <property type="match status" value="1"/>
</dbReference>
<evidence type="ECO:0000259" key="2">
    <source>
        <dbReference type="PROSITE" id="PS50125"/>
    </source>
</evidence>
<gene>
    <name evidence="3" type="ORF">ASD8599_02220</name>
</gene>
<dbReference type="SUPFAM" id="SSF55073">
    <property type="entry name" value="Nucleotide cyclase"/>
    <property type="match status" value="1"/>
</dbReference>
<dbReference type="RefSeq" id="WP_108828548.1">
    <property type="nucleotide sequence ID" value="NZ_OMOR01000001.1"/>
</dbReference>
<dbReference type="AlphaFoldDB" id="A0A2R8BEF7"/>
<name>A0A2R8BEF7_9RHOB</name>
<dbReference type="InterPro" id="IPR029787">
    <property type="entry name" value="Nucleotide_cyclase"/>
</dbReference>
<evidence type="ECO:0008006" key="5">
    <source>
        <dbReference type="Google" id="ProtNLM"/>
    </source>
</evidence>
<dbReference type="GO" id="GO:0006171">
    <property type="term" value="P:cAMP biosynthetic process"/>
    <property type="evidence" value="ECO:0007669"/>
    <property type="project" value="TreeGrafter"/>
</dbReference>
<dbReference type="Gene3D" id="2.60.200.20">
    <property type="match status" value="1"/>
</dbReference>
<dbReference type="GO" id="GO:0035556">
    <property type="term" value="P:intracellular signal transduction"/>
    <property type="evidence" value="ECO:0007669"/>
    <property type="project" value="InterPro"/>
</dbReference>
<proteinExistence type="predicted"/>
<dbReference type="OrthoDB" id="54411at2"/>
<dbReference type="PANTHER" id="PTHR43081:SF19">
    <property type="entry name" value="PH-SENSITIVE ADENYLATE CYCLASE RV1264"/>
    <property type="match status" value="1"/>
</dbReference>
<sequence length="294" mass="31595">MSVDRAILLCDVSGSTPLYEQHGDERASKMVHDCVEGMLEIANRRGGEFVRTKGDDVLCLFENADRALIAAKEILDYGTAGSVSVHGGLHYGTVLWRGTELFGGAVNVAARLSGRSKDNEVLLSGTFVEKIAPSQASELRPMGEMTLKGTEVPTEIYALLAPDEDGMTRLVAQPEMLNLKRRATETGAVVTLRFDGKTHTLHEGEEIKIGRSPECTIVIAEPWISRVHATMTVRGGLVEFTDRSAGGCSLTFGSTVDFFIRRQTVALTGEGSIEMAGAAVGTALPRVHFDITAA</sequence>